<feature type="region of interest" description="Disordered" evidence="1">
    <location>
        <begin position="1"/>
        <end position="27"/>
    </location>
</feature>
<sequence length="46" mass="5190">MDRRERSIRRHRHPPRDYGETGDGALGDTVHARACHSCSFQRGPGS</sequence>
<dbReference type="EMBL" id="GBXM01066628">
    <property type="protein sequence ID" value="JAH41949.1"/>
    <property type="molecule type" value="Transcribed_RNA"/>
</dbReference>
<protein>
    <submittedName>
        <fullName evidence="2">Uncharacterized protein</fullName>
    </submittedName>
</protein>
<dbReference type="AlphaFoldDB" id="A0A0E9SKN7"/>
<reference evidence="2" key="2">
    <citation type="journal article" date="2015" name="Fish Shellfish Immunol.">
        <title>Early steps in the European eel (Anguilla anguilla)-Vibrio vulnificus interaction in the gills: Role of the RtxA13 toxin.</title>
        <authorList>
            <person name="Callol A."/>
            <person name="Pajuelo D."/>
            <person name="Ebbesson L."/>
            <person name="Teles M."/>
            <person name="MacKenzie S."/>
            <person name="Amaro C."/>
        </authorList>
    </citation>
    <scope>NUCLEOTIDE SEQUENCE</scope>
</reference>
<feature type="compositionally biased region" description="Basic residues" evidence="1">
    <location>
        <begin position="1"/>
        <end position="14"/>
    </location>
</feature>
<evidence type="ECO:0000313" key="2">
    <source>
        <dbReference type="EMBL" id="JAH41949.1"/>
    </source>
</evidence>
<proteinExistence type="predicted"/>
<organism evidence="2">
    <name type="scientific">Anguilla anguilla</name>
    <name type="common">European freshwater eel</name>
    <name type="synonym">Muraena anguilla</name>
    <dbReference type="NCBI Taxonomy" id="7936"/>
    <lineage>
        <taxon>Eukaryota</taxon>
        <taxon>Metazoa</taxon>
        <taxon>Chordata</taxon>
        <taxon>Craniata</taxon>
        <taxon>Vertebrata</taxon>
        <taxon>Euteleostomi</taxon>
        <taxon>Actinopterygii</taxon>
        <taxon>Neopterygii</taxon>
        <taxon>Teleostei</taxon>
        <taxon>Anguilliformes</taxon>
        <taxon>Anguillidae</taxon>
        <taxon>Anguilla</taxon>
    </lineage>
</organism>
<name>A0A0E9SKN7_ANGAN</name>
<accession>A0A0E9SKN7</accession>
<reference evidence="2" key="1">
    <citation type="submission" date="2014-11" db="EMBL/GenBank/DDBJ databases">
        <authorList>
            <person name="Amaro Gonzalez C."/>
        </authorList>
    </citation>
    <scope>NUCLEOTIDE SEQUENCE</scope>
</reference>
<evidence type="ECO:0000256" key="1">
    <source>
        <dbReference type="SAM" id="MobiDB-lite"/>
    </source>
</evidence>